<dbReference type="PANTHER" id="PTHR45663">
    <property type="entry name" value="GEO12009P1"/>
    <property type="match status" value="1"/>
</dbReference>
<reference evidence="12" key="1">
    <citation type="submission" date="2020-10" db="EMBL/GenBank/DDBJ databases">
        <authorList>
            <person name="Gilroy R."/>
        </authorList>
    </citation>
    <scope>NUCLEOTIDE SEQUENCE</scope>
    <source>
        <strain evidence="12">CHK191-8634</strain>
    </source>
</reference>
<feature type="active site" description="Nucleophile" evidence="9">
    <location>
        <position position="30"/>
    </location>
</feature>
<evidence type="ECO:0000313" key="12">
    <source>
        <dbReference type="EMBL" id="HIU43181.1"/>
    </source>
</evidence>
<dbReference type="NCBIfam" id="TIGR01068">
    <property type="entry name" value="thioredoxin"/>
    <property type="match status" value="1"/>
</dbReference>
<evidence type="ECO:0000313" key="13">
    <source>
        <dbReference type="Proteomes" id="UP000824073"/>
    </source>
</evidence>
<feature type="active site" description="Nucleophile" evidence="9">
    <location>
        <position position="33"/>
    </location>
</feature>
<evidence type="ECO:0000256" key="8">
    <source>
        <dbReference type="PIRNR" id="PIRNR000077"/>
    </source>
</evidence>
<comment type="similarity">
    <text evidence="1 8">Belongs to the thioredoxin family.</text>
</comment>
<keyword evidence="5 10" id="KW-1015">Disulfide bond</keyword>
<organism evidence="12 13">
    <name type="scientific">Candidatus Ventrousia excrementavium</name>
    <dbReference type="NCBI Taxonomy" id="2840961"/>
    <lineage>
        <taxon>Bacteria</taxon>
        <taxon>Bacillati</taxon>
        <taxon>Bacillota</taxon>
        <taxon>Clostridia</taxon>
        <taxon>Eubacteriales</taxon>
        <taxon>Clostridiaceae</taxon>
        <taxon>Clostridiaceae incertae sedis</taxon>
        <taxon>Candidatus Ventrousia</taxon>
    </lineage>
</organism>
<name>A0A9D1LLD6_9CLOT</name>
<reference evidence="12" key="2">
    <citation type="journal article" date="2021" name="PeerJ">
        <title>Extensive microbial diversity within the chicken gut microbiome revealed by metagenomics and culture.</title>
        <authorList>
            <person name="Gilroy R."/>
            <person name="Ravi A."/>
            <person name="Getino M."/>
            <person name="Pursley I."/>
            <person name="Horton D.L."/>
            <person name="Alikhan N.F."/>
            <person name="Baker D."/>
            <person name="Gharbi K."/>
            <person name="Hall N."/>
            <person name="Watson M."/>
            <person name="Adriaenssens E.M."/>
            <person name="Foster-Nyarko E."/>
            <person name="Jarju S."/>
            <person name="Secka A."/>
            <person name="Antonio M."/>
            <person name="Oren A."/>
            <person name="Chaudhuri R.R."/>
            <person name="La Ragione R."/>
            <person name="Hildebrand F."/>
            <person name="Pallen M.J."/>
        </authorList>
    </citation>
    <scope>NUCLEOTIDE SEQUENCE</scope>
    <source>
        <strain evidence="12">CHK191-8634</strain>
    </source>
</reference>
<evidence type="ECO:0000256" key="3">
    <source>
        <dbReference type="ARBA" id="ARBA00022448"/>
    </source>
</evidence>
<keyword evidence="6 10" id="KW-0676">Redox-active center</keyword>
<proteinExistence type="inferred from homology"/>
<evidence type="ECO:0000256" key="9">
    <source>
        <dbReference type="PIRSR" id="PIRSR000077-1"/>
    </source>
</evidence>
<dbReference type="Proteomes" id="UP000824073">
    <property type="component" value="Unassembled WGS sequence"/>
</dbReference>
<feature type="site" description="Deprotonates C-terminal active site Cys" evidence="9">
    <location>
        <position position="24"/>
    </location>
</feature>
<evidence type="ECO:0000256" key="2">
    <source>
        <dbReference type="ARBA" id="ARBA00020570"/>
    </source>
</evidence>
<dbReference type="GO" id="GO:0045454">
    <property type="term" value="P:cell redox homeostasis"/>
    <property type="evidence" value="ECO:0007669"/>
    <property type="project" value="TreeGrafter"/>
</dbReference>
<evidence type="ECO:0000256" key="10">
    <source>
        <dbReference type="PIRSR" id="PIRSR000077-4"/>
    </source>
</evidence>
<evidence type="ECO:0000256" key="6">
    <source>
        <dbReference type="ARBA" id="ARBA00023284"/>
    </source>
</evidence>
<gene>
    <name evidence="12" type="primary">trxA</name>
    <name evidence="12" type="ORF">IAB67_02665</name>
</gene>
<dbReference type="CDD" id="cd02947">
    <property type="entry name" value="TRX_family"/>
    <property type="match status" value="1"/>
</dbReference>
<accession>A0A9D1LLD6</accession>
<evidence type="ECO:0000256" key="5">
    <source>
        <dbReference type="ARBA" id="ARBA00023157"/>
    </source>
</evidence>
<feature type="disulfide bond" description="Redox-active" evidence="10">
    <location>
        <begin position="30"/>
        <end position="33"/>
    </location>
</feature>
<dbReference type="InterPro" id="IPR036249">
    <property type="entry name" value="Thioredoxin-like_sf"/>
</dbReference>
<evidence type="ECO:0000256" key="1">
    <source>
        <dbReference type="ARBA" id="ARBA00008987"/>
    </source>
</evidence>
<dbReference type="PANTHER" id="PTHR45663:SF11">
    <property type="entry name" value="GEO12009P1"/>
    <property type="match status" value="1"/>
</dbReference>
<dbReference type="GO" id="GO:0015035">
    <property type="term" value="F:protein-disulfide reductase activity"/>
    <property type="evidence" value="ECO:0007669"/>
    <property type="project" value="UniProtKB-UniRule"/>
</dbReference>
<keyword evidence="3" id="KW-0813">Transport</keyword>
<evidence type="ECO:0000256" key="4">
    <source>
        <dbReference type="ARBA" id="ARBA00022982"/>
    </source>
</evidence>
<dbReference type="InterPro" id="IPR013766">
    <property type="entry name" value="Thioredoxin_domain"/>
</dbReference>
<evidence type="ECO:0000259" key="11">
    <source>
        <dbReference type="PROSITE" id="PS51352"/>
    </source>
</evidence>
<dbReference type="PROSITE" id="PS51352">
    <property type="entry name" value="THIOREDOXIN_2"/>
    <property type="match status" value="1"/>
</dbReference>
<dbReference type="EMBL" id="DVMR01000029">
    <property type="protein sequence ID" value="HIU43181.1"/>
    <property type="molecule type" value="Genomic_DNA"/>
</dbReference>
<feature type="domain" description="Thioredoxin" evidence="11">
    <location>
        <begin position="1"/>
        <end position="102"/>
    </location>
</feature>
<dbReference type="Gene3D" id="3.40.30.10">
    <property type="entry name" value="Glutaredoxin"/>
    <property type="match status" value="1"/>
</dbReference>
<sequence length="102" mass="11470">MAVEHISQSNFDEVVSGTEVVLVDFFATWCNPCKILAPVLDQISESLPENRKIVKIDIDENMEAARKFGVMSIPTLILFKNGQAAQRLVGVRPEEEIRELLK</sequence>
<feature type="site" description="Contributes to redox potential value" evidence="9">
    <location>
        <position position="32"/>
    </location>
</feature>
<feature type="site" description="Contributes to redox potential value" evidence="9">
    <location>
        <position position="31"/>
    </location>
</feature>
<protein>
    <recommendedName>
        <fullName evidence="2 7">Thioredoxin</fullName>
    </recommendedName>
</protein>
<dbReference type="PRINTS" id="PR00421">
    <property type="entry name" value="THIOREDOXIN"/>
</dbReference>
<evidence type="ECO:0000256" key="7">
    <source>
        <dbReference type="NCBIfam" id="TIGR01068"/>
    </source>
</evidence>
<dbReference type="InterPro" id="IPR005746">
    <property type="entry name" value="Thioredoxin"/>
</dbReference>
<comment type="caution">
    <text evidence="12">The sequence shown here is derived from an EMBL/GenBank/DDBJ whole genome shotgun (WGS) entry which is preliminary data.</text>
</comment>
<dbReference type="Pfam" id="PF00085">
    <property type="entry name" value="Thioredoxin"/>
    <property type="match status" value="1"/>
</dbReference>
<keyword evidence="4" id="KW-0249">Electron transport</keyword>
<dbReference type="SUPFAM" id="SSF52833">
    <property type="entry name" value="Thioredoxin-like"/>
    <property type="match status" value="1"/>
</dbReference>
<dbReference type="AlphaFoldDB" id="A0A9D1LLD6"/>
<dbReference type="FunFam" id="3.40.30.10:FF:000001">
    <property type="entry name" value="Thioredoxin"/>
    <property type="match status" value="1"/>
</dbReference>
<dbReference type="PIRSF" id="PIRSF000077">
    <property type="entry name" value="Thioredoxin"/>
    <property type="match status" value="1"/>
</dbReference>
<dbReference type="GO" id="GO:0005829">
    <property type="term" value="C:cytosol"/>
    <property type="evidence" value="ECO:0007669"/>
    <property type="project" value="TreeGrafter"/>
</dbReference>